<gene>
    <name evidence="1" type="ORF">QFC19_009145</name>
</gene>
<accession>A0ACC2UW68</accession>
<name>A0ACC2UW68_9TREE</name>
<sequence>MKLMVVSAKRSLLATSLVTCMQNSQISPTFFNVTFNPDDRSIRYTLDLTTEINTYVTAHVQVYAYGFLIIEQDVDLCDLGWKQFCPLYPGSLQVDSIEYISAKYVKMIPAIAYQVPDIDAVVRVEVRDRKSKKTVSCIQSNFTNGKTVSQTGAKWATAIIAGLGLVIAAVFSTFGSSNAASHISTNAVTLFSYFQAVVIISMQHVERVPPIASAWAENLAWSMGLIRVEFMQKIFRWYIQSSGGSPTLYFKKTAKQILVQRAYDYLQSLHEFAKRNSEFYRTGKRALDFTLRSNDNLVVLRGIKRIGYNSRIEPTSIVVTGFTFFILFGYVLVVILFLVKQVIDLLVRFNKVNPNRLHFFRKSFKNILKGSLLRYMYIGFPQLIILSLWEFTENDSPAVIVLAVLFLIMALVIVGYSFWTTWRYGRLSIAKYNNPAALLYGDSLILNKYGVCYTMFTAKKYWFGGIVIGYGLVKGIFIALCQGSGKTSALVIFILDLAFTIYLFLQAPYLDKSTNIVNYCVAIVNTINSFLFLFFSDLFGQPAQVASIMGWIFFVLNAGFSLVLLVMIIVLVIMSIVSKNPDAVFAPARDDRTSFQRKSSVKRAKDMEGGEKGGNELLALGAAAQDHSNDWEAQMYQLNNYSQGSGSPTEDKQILTPSLKEGDREHTRGPESSEENVPATLGERLKTKLTRGLSRKGSKKADTTNITRMSDTLSMDDTGNMKDEVLDSFNSSATLNRDTTDKSGGRHIRHPTEASFGQYSHYLNSQPTAPKDITR</sequence>
<keyword evidence="2" id="KW-1185">Reference proteome</keyword>
<protein>
    <submittedName>
        <fullName evidence="1">Uncharacterized protein</fullName>
    </submittedName>
</protein>
<evidence type="ECO:0000313" key="1">
    <source>
        <dbReference type="EMBL" id="KAJ9091329.1"/>
    </source>
</evidence>
<proteinExistence type="predicted"/>
<organism evidence="1 2">
    <name type="scientific">Naganishia cerealis</name>
    <dbReference type="NCBI Taxonomy" id="610337"/>
    <lineage>
        <taxon>Eukaryota</taxon>
        <taxon>Fungi</taxon>
        <taxon>Dikarya</taxon>
        <taxon>Basidiomycota</taxon>
        <taxon>Agaricomycotina</taxon>
        <taxon>Tremellomycetes</taxon>
        <taxon>Filobasidiales</taxon>
        <taxon>Filobasidiaceae</taxon>
        <taxon>Naganishia</taxon>
    </lineage>
</organism>
<dbReference type="EMBL" id="JASBWR010000151">
    <property type="protein sequence ID" value="KAJ9091329.1"/>
    <property type="molecule type" value="Genomic_DNA"/>
</dbReference>
<evidence type="ECO:0000313" key="2">
    <source>
        <dbReference type="Proteomes" id="UP001241377"/>
    </source>
</evidence>
<comment type="caution">
    <text evidence="1">The sequence shown here is derived from an EMBL/GenBank/DDBJ whole genome shotgun (WGS) entry which is preliminary data.</text>
</comment>
<dbReference type="Proteomes" id="UP001241377">
    <property type="component" value="Unassembled WGS sequence"/>
</dbReference>
<reference evidence="1" key="1">
    <citation type="submission" date="2023-04" db="EMBL/GenBank/DDBJ databases">
        <title>Draft Genome sequencing of Naganishia species isolated from polar environments using Oxford Nanopore Technology.</title>
        <authorList>
            <person name="Leo P."/>
            <person name="Venkateswaran K."/>
        </authorList>
    </citation>
    <scope>NUCLEOTIDE SEQUENCE</scope>
    <source>
        <strain evidence="1">MNA-CCFEE 5261</strain>
    </source>
</reference>